<dbReference type="InterPro" id="IPR057309">
    <property type="entry name" value="PcsB_CC"/>
</dbReference>
<dbReference type="PANTHER" id="PTHR21666">
    <property type="entry name" value="PEPTIDASE-RELATED"/>
    <property type="match status" value="1"/>
</dbReference>
<feature type="region of interest" description="Disordered" evidence="3">
    <location>
        <begin position="237"/>
        <end position="262"/>
    </location>
</feature>
<dbReference type="Gene3D" id="2.70.70.10">
    <property type="entry name" value="Glucose Permease (Domain IIA)"/>
    <property type="match status" value="1"/>
</dbReference>
<dbReference type="OrthoDB" id="9805799at2"/>
<dbReference type="InterPro" id="IPR016047">
    <property type="entry name" value="M23ase_b-sheet_dom"/>
</dbReference>
<dbReference type="Proteomes" id="UP000318102">
    <property type="component" value="Unassembled WGS sequence"/>
</dbReference>
<keyword evidence="1" id="KW-0732">Signal</keyword>
<dbReference type="EMBL" id="VNJK01000002">
    <property type="protein sequence ID" value="TVX89836.1"/>
    <property type="molecule type" value="Genomic_DNA"/>
</dbReference>
<evidence type="ECO:0000259" key="5">
    <source>
        <dbReference type="Pfam" id="PF24568"/>
    </source>
</evidence>
<evidence type="ECO:0000313" key="6">
    <source>
        <dbReference type="EMBL" id="TVX89836.1"/>
    </source>
</evidence>
<feature type="domain" description="Peptidoglycan hydrolase PcsB coiled-coil" evidence="5">
    <location>
        <begin position="94"/>
        <end position="166"/>
    </location>
</feature>
<feature type="compositionally biased region" description="Basic and acidic residues" evidence="3">
    <location>
        <begin position="237"/>
        <end position="253"/>
    </location>
</feature>
<feature type="coiled-coil region" evidence="2">
    <location>
        <begin position="16"/>
        <end position="46"/>
    </location>
</feature>
<dbReference type="Pfam" id="PF01551">
    <property type="entry name" value="Peptidase_M23"/>
    <property type="match status" value="1"/>
</dbReference>
<dbReference type="GO" id="GO:0004222">
    <property type="term" value="F:metalloendopeptidase activity"/>
    <property type="evidence" value="ECO:0007669"/>
    <property type="project" value="TreeGrafter"/>
</dbReference>
<dbReference type="CDD" id="cd12797">
    <property type="entry name" value="M23_peptidase"/>
    <property type="match status" value="1"/>
</dbReference>
<dbReference type="InterPro" id="IPR050570">
    <property type="entry name" value="Cell_wall_metabolism_enzyme"/>
</dbReference>
<dbReference type="AlphaFoldDB" id="A0A559IQD3"/>
<protein>
    <submittedName>
        <fullName evidence="6">Peptidoglycan DD-metalloendopeptidase family protein</fullName>
    </submittedName>
</protein>
<feature type="coiled-coil region" evidence="2">
    <location>
        <begin position="139"/>
        <end position="204"/>
    </location>
</feature>
<name>A0A559IQD3_9BACL</name>
<dbReference type="SUPFAM" id="SSF51261">
    <property type="entry name" value="Duplicated hybrid motif"/>
    <property type="match status" value="1"/>
</dbReference>
<sequence length="400" mass="44553">MLLTMTPAAVTEASQAGSIDRKLKDLQQEMRKAEQVQQNADAKAATAAKSKKKTQADMKVISGQIESKVAEMTRVSLDIDKTELKLSENAFQLEEANRRIEERSKMLDTRVKLMYTSGNVSYLDVLFSATSFKDFLDRLDSLELIANQDQKILEDHEKDKLLVIEKKKEIEQDLKRVKSLYAQLDETKQDLMKKEREKEVMIASLDQQIEEAHGLSDEQDKMLVEFAMERSKLLKEKAAEDARRKREAAERAKKSTTSHVTSVPAYSGGKLAVPLKDNYTLTSRFGGRTDPITGRAANHSGMDMAAPSGTPIYAAESGTVIMAELWNGYGNTVIIDHGNGLWTLYGHIRNGGIKVSKGDVVSRGQKIAEVGTTGRSTGNHLHFEVRLNGNKMDPENYLNG</sequence>
<evidence type="ECO:0000256" key="1">
    <source>
        <dbReference type="ARBA" id="ARBA00022729"/>
    </source>
</evidence>
<reference evidence="6 7" key="1">
    <citation type="submission" date="2019-07" db="EMBL/GenBank/DDBJ databases">
        <authorList>
            <person name="Kim J."/>
        </authorList>
    </citation>
    <scope>NUCLEOTIDE SEQUENCE [LARGE SCALE GENOMIC DNA]</scope>
    <source>
        <strain evidence="6 7">N4</strain>
    </source>
</reference>
<evidence type="ECO:0000256" key="3">
    <source>
        <dbReference type="SAM" id="MobiDB-lite"/>
    </source>
</evidence>
<accession>A0A559IQD3</accession>
<evidence type="ECO:0000259" key="4">
    <source>
        <dbReference type="Pfam" id="PF01551"/>
    </source>
</evidence>
<evidence type="ECO:0000313" key="7">
    <source>
        <dbReference type="Proteomes" id="UP000318102"/>
    </source>
</evidence>
<dbReference type="InterPro" id="IPR011055">
    <property type="entry name" value="Dup_hybrid_motif"/>
</dbReference>
<keyword evidence="2" id="KW-0175">Coiled coil</keyword>
<dbReference type="Gene3D" id="6.10.250.3150">
    <property type="match status" value="1"/>
</dbReference>
<evidence type="ECO:0000256" key="2">
    <source>
        <dbReference type="SAM" id="Coils"/>
    </source>
</evidence>
<dbReference type="PANTHER" id="PTHR21666:SF270">
    <property type="entry name" value="MUREIN HYDROLASE ACTIVATOR ENVC"/>
    <property type="match status" value="1"/>
</dbReference>
<comment type="caution">
    <text evidence="6">The sequence shown here is derived from an EMBL/GenBank/DDBJ whole genome shotgun (WGS) entry which is preliminary data.</text>
</comment>
<gene>
    <name evidence="6" type="ORF">FPZ44_16715</name>
</gene>
<organism evidence="6 7">
    <name type="scientific">Paenibacillus agilis</name>
    <dbReference type="NCBI Taxonomy" id="3020863"/>
    <lineage>
        <taxon>Bacteria</taxon>
        <taxon>Bacillati</taxon>
        <taxon>Bacillota</taxon>
        <taxon>Bacilli</taxon>
        <taxon>Bacillales</taxon>
        <taxon>Paenibacillaceae</taxon>
        <taxon>Paenibacillus</taxon>
    </lineage>
</organism>
<keyword evidence="7" id="KW-1185">Reference proteome</keyword>
<proteinExistence type="predicted"/>
<feature type="domain" description="M23ase beta-sheet core" evidence="4">
    <location>
        <begin position="298"/>
        <end position="394"/>
    </location>
</feature>
<dbReference type="Pfam" id="PF24568">
    <property type="entry name" value="CC_PcsB"/>
    <property type="match status" value="1"/>
</dbReference>